<dbReference type="Proteomes" id="UP000261245">
    <property type="component" value="Unassembled WGS sequence"/>
</dbReference>
<reference evidence="3 4" key="1">
    <citation type="submission" date="2018-08" db="EMBL/GenBank/DDBJ databases">
        <title>A genome reference for cultivated species of the human gut microbiota.</title>
        <authorList>
            <person name="Zou Y."/>
            <person name="Xue W."/>
            <person name="Luo G."/>
        </authorList>
    </citation>
    <scope>NUCLEOTIDE SEQUENCE [LARGE SCALE GENOMIC DNA]</scope>
    <source>
        <strain evidence="2 4">AF11-14</strain>
        <strain evidence="1 3">OM06-11</strain>
    </source>
</reference>
<protein>
    <submittedName>
        <fullName evidence="2">DUF1016 family protein</fullName>
    </submittedName>
</protein>
<dbReference type="EMBL" id="QSUC01000001">
    <property type="protein sequence ID" value="RGN13263.1"/>
    <property type="molecule type" value="Genomic_DNA"/>
</dbReference>
<organism evidence="2 4">
    <name type="scientific">Segatella copri</name>
    <dbReference type="NCBI Taxonomy" id="165179"/>
    <lineage>
        <taxon>Bacteria</taxon>
        <taxon>Pseudomonadati</taxon>
        <taxon>Bacteroidota</taxon>
        <taxon>Bacteroidia</taxon>
        <taxon>Bacteroidales</taxon>
        <taxon>Prevotellaceae</taxon>
        <taxon>Segatella</taxon>
    </lineage>
</organism>
<evidence type="ECO:0000313" key="4">
    <source>
        <dbReference type="Proteomes" id="UP000286077"/>
    </source>
</evidence>
<name>A0AA92U5D4_9BACT</name>
<comment type="caution">
    <text evidence="2">The sequence shown here is derived from an EMBL/GenBank/DDBJ whole genome shotgun (WGS) entry which is preliminary data.</text>
</comment>
<dbReference type="EMBL" id="QSAQ01000009">
    <property type="protein sequence ID" value="RGW69320.1"/>
    <property type="molecule type" value="Genomic_DNA"/>
</dbReference>
<evidence type="ECO:0000313" key="1">
    <source>
        <dbReference type="EMBL" id="RGN13263.1"/>
    </source>
</evidence>
<sequence>MGQGGRLSLDLRAEFPQSEGFSRTNLYDIKRWFAFYSSQIEFVHQAGGQFSTFHLFATANVGCTIQRRVYTPPVHRVI</sequence>
<gene>
    <name evidence="2" type="ORF">DWV60_04845</name>
    <name evidence="1" type="ORF">DXB80_01070</name>
</gene>
<dbReference type="AlphaFoldDB" id="A0AA92U5D4"/>
<evidence type="ECO:0000313" key="3">
    <source>
        <dbReference type="Proteomes" id="UP000261245"/>
    </source>
</evidence>
<evidence type="ECO:0000313" key="2">
    <source>
        <dbReference type="EMBL" id="RGW69320.1"/>
    </source>
</evidence>
<dbReference type="Proteomes" id="UP000286077">
    <property type="component" value="Unassembled WGS sequence"/>
</dbReference>
<accession>A0AA92U5D4</accession>
<proteinExistence type="predicted"/>